<dbReference type="Pfam" id="PF03372">
    <property type="entry name" value="Exo_endo_phos"/>
    <property type="match status" value="1"/>
</dbReference>
<dbReference type="Gene3D" id="3.60.10.10">
    <property type="entry name" value="Endonuclease/exonuclease/phosphatase"/>
    <property type="match status" value="1"/>
</dbReference>
<dbReference type="PANTHER" id="PTHR33273">
    <property type="entry name" value="DOMAIN-CONTAINING PROTEIN, PUTATIVE-RELATED"/>
    <property type="match status" value="1"/>
</dbReference>
<protein>
    <recommendedName>
        <fullName evidence="1">Endonuclease/exonuclease/phosphatase domain-containing protein</fullName>
    </recommendedName>
</protein>
<dbReference type="GO" id="GO:0003824">
    <property type="term" value="F:catalytic activity"/>
    <property type="evidence" value="ECO:0007669"/>
    <property type="project" value="InterPro"/>
</dbReference>
<accession>A0A4Y2UXB9</accession>
<sequence length="255" mass="28896">MGFSPTGLCAISWNANGLIGRVDDLREFIGRIKPDIVLLQETRLIANDSITIPNYTFYSTPSSTFHGRRCRGTAILIKSIINHQYIPNPNLHIILVNLPNIPPINFVSAYRPPYDTPALFTLDFESLYAYNSAIFIAGDLNAKHRSWNCTRTCTYGKQLLSFAKKTNARIIAPDTPTHFHYSGSTIIDIALARNMPYDTSAYALTDLSSDHLPVKFLIDTGTPPEIPKKFIPNWKKFKDYLIRQTEMTHPLQLHR</sequence>
<name>A0A4Y2UXB9_ARAVE</name>
<reference evidence="2 3" key="1">
    <citation type="journal article" date="2019" name="Sci. Rep.">
        <title>Orb-weaving spider Araneus ventricosus genome elucidates the spidroin gene catalogue.</title>
        <authorList>
            <person name="Kono N."/>
            <person name="Nakamura H."/>
            <person name="Ohtoshi R."/>
            <person name="Moran D.A.P."/>
            <person name="Shinohara A."/>
            <person name="Yoshida Y."/>
            <person name="Fujiwara M."/>
            <person name="Mori M."/>
            <person name="Tomita M."/>
            <person name="Arakawa K."/>
        </authorList>
    </citation>
    <scope>NUCLEOTIDE SEQUENCE [LARGE SCALE GENOMIC DNA]</scope>
</reference>
<evidence type="ECO:0000313" key="3">
    <source>
        <dbReference type="Proteomes" id="UP000499080"/>
    </source>
</evidence>
<proteinExistence type="predicted"/>
<organism evidence="2 3">
    <name type="scientific">Araneus ventricosus</name>
    <name type="common">Orbweaver spider</name>
    <name type="synonym">Epeira ventricosa</name>
    <dbReference type="NCBI Taxonomy" id="182803"/>
    <lineage>
        <taxon>Eukaryota</taxon>
        <taxon>Metazoa</taxon>
        <taxon>Ecdysozoa</taxon>
        <taxon>Arthropoda</taxon>
        <taxon>Chelicerata</taxon>
        <taxon>Arachnida</taxon>
        <taxon>Araneae</taxon>
        <taxon>Araneomorphae</taxon>
        <taxon>Entelegynae</taxon>
        <taxon>Araneoidea</taxon>
        <taxon>Araneidae</taxon>
        <taxon>Araneus</taxon>
    </lineage>
</organism>
<dbReference type="InterPro" id="IPR005135">
    <property type="entry name" value="Endo/exonuclease/phosphatase"/>
</dbReference>
<dbReference type="SUPFAM" id="SSF56219">
    <property type="entry name" value="DNase I-like"/>
    <property type="match status" value="1"/>
</dbReference>
<dbReference type="InterPro" id="IPR036691">
    <property type="entry name" value="Endo/exonu/phosph_ase_sf"/>
</dbReference>
<evidence type="ECO:0000313" key="2">
    <source>
        <dbReference type="EMBL" id="GBO16167.1"/>
    </source>
</evidence>
<keyword evidence="3" id="KW-1185">Reference proteome</keyword>
<gene>
    <name evidence="2" type="ORF">AVEN_29886_1</name>
</gene>
<feature type="domain" description="Endonuclease/exonuclease/phosphatase" evidence="1">
    <location>
        <begin position="11"/>
        <end position="211"/>
    </location>
</feature>
<dbReference type="EMBL" id="BGPR01040100">
    <property type="protein sequence ID" value="GBO16167.1"/>
    <property type="molecule type" value="Genomic_DNA"/>
</dbReference>
<dbReference type="PANTHER" id="PTHR33273:SF4">
    <property type="entry name" value="ENDONUCLEASE_EXONUCLEASE_PHOSPHATASE DOMAIN-CONTAINING PROTEIN"/>
    <property type="match status" value="1"/>
</dbReference>
<dbReference type="Proteomes" id="UP000499080">
    <property type="component" value="Unassembled WGS sequence"/>
</dbReference>
<dbReference type="AlphaFoldDB" id="A0A4Y2UXB9"/>
<comment type="caution">
    <text evidence="2">The sequence shown here is derived from an EMBL/GenBank/DDBJ whole genome shotgun (WGS) entry which is preliminary data.</text>
</comment>
<evidence type="ECO:0000259" key="1">
    <source>
        <dbReference type="Pfam" id="PF03372"/>
    </source>
</evidence>
<dbReference type="OrthoDB" id="6436593at2759"/>